<dbReference type="InterPro" id="IPR019748">
    <property type="entry name" value="FERM_central"/>
</dbReference>
<keyword evidence="3" id="KW-1185">Reference proteome</keyword>
<dbReference type="SUPFAM" id="SSF50729">
    <property type="entry name" value="PH domain-like"/>
    <property type="match status" value="1"/>
</dbReference>
<dbReference type="Proteomes" id="UP000515152">
    <property type="component" value="Chromosome 1"/>
</dbReference>
<evidence type="ECO:0000313" key="4">
    <source>
        <dbReference type="RefSeq" id="XP_012681116.2"/>
    </source>
</evidence>
<dbReference type="RefSeq" id="XP_012681116.2">
    <property type="nucleotide sequence ID" value="XM_012825662.3"/>
</dbReference>
<name>A0A6P3VU40_CLUHA</name>
<dbReference type="KEGG" id="char:105898623"/>
<dbReference type="SUPFAM" id="SSF47031">
    <property type="entry name" value="Second domain of FERM"/>
    <property type="match status" value="1"/>
</dbReference>
<dbReference type="AlphaFoldDB" id="A0A6P3VU40"/>
<sequence length="850" mass="95367">MPWPGLHWCVCCRQGFNLLGREHAEKEEEESFELRNKDEVNSNGRRPLEVILSQPTRPTNGTCRLSDVSDEMKSLIVKKTRPVLEEDPDVLVKGWLYREMSSGWCRLKRFWFRLTQDSLDYGSGPHSQQTLSSLVLTSLCCVLWPDKHTYRKTGYWSLSVYGRKHCYKLFTRHFNEAVHWACAIQKVIDSKPPLETPTQTLIRDIEENKFNPEVVDNIYQHNPILRYSESPLYAPLLPLPYGSLEHIHLRGKGYWSVREEAVRLFSGLQQLESVGEPIPLIQGLLQTCLDLPALRDELYAQTIKQTTLAIAHASANTQGNTLTQPQISTHSHANTLVRANGQASKEPATLVLENTHSLTHQLPQTNGRPHTPIHTHSHTHTLMQSHTHTQSQTRTQVHAHLRYWQLLTCMSCTFLPSSSILKYLQFHLKRVQNECVDPEVESYVWFISEALGRTRVRDCVPSWGEIQQLMRRQELVCVVHYPGPAHCPLRISSHTTASQVVRRMRELLGLQDSLNTFALFEQTACWEKQTGSWEKLVGGSTIIADVLTKFENLSAKGSDGQKRLCFKLHCLLDTHNISAGSMEQLFLYEQCHEQVLRGQLPVCEADLVCMAALRLQAQLGDLSAAPPCPPPEQLFPRSLLLRPASAAAAAAAAAGAPSPDTTSLSRALLGSLWGRKQREQEEECTRSRRKEEAAAVMAAVAERWMGLAGLSRADCMTAYLSVMQQWAGFGSALYEVDLYVSSLGSFSGRLLLGVAASCVSLYQPGEAEPLDSFPIGQICSYGISDPHTLRISTGDRDLLLQTSQLTEIVHLMNAYLCATRRHLGKGDVTVTMETHPKLCNPLLQLPSHTV</sequence>
<evidence type="ECO:0000313" key="3">
    <source>
        <dbReference type="Proteomes" id="UP000515152"/>
    </source>
</evidence>
<dbReference type="SMART" id="SM00295">
    <property type="entry name" value="B41"/>
    <property type="match status" value="1"/>
</dbReference>
<dbReference type="SMART" id="SM00139">
    <property type="entry name" value="MyTH4"/>
    <property type="match status" value="1"/>
</dbReference>
<protein>
    <submittedName>
        <fullName evidence="4">Pleckstrin homology domain-containing family H member 3 isoform X1</fullName>
    </submittedName>
</protein>
<dbReference type="PROSITE" id="PS51016">
    <property type="entry name" value="MYTH4"/>
    <property type="match status" value="1"/>
</dbReference>
<dbReference type="Gene3D" id="1.20.80.10">
    <property type="match status" value="1"/>
</dbReference>
<feature type="domain" description="MyTH4" evidence="2">
    <location>
        <begin position="227"/>
        <end position="381"/>
    </location>
</feature>
<dbReference type="Gene3D" id="2.30.29.30">
    <property type="entry name" value="Pleckstrin-homology domain (PH domain)/Phosphotyrosine-binding domain (PTB)"/>
    <property type="match status" value="2"/>
</dbReference>
<dbReference type="GO" id="GO:0005856">
    <property type="term" value="C:cytoskeleton"/>
    <property type="evidence" value="ECO:0007669"/>
    <property type="project" value="InterPro"/>
</dbReference>
<dbReference type="InterPro" id="IPR000299">
    <property type="entry name" value="FERM_domain"/>
</dbReference>
<dbReference type="GeneID" id="105898623"/>
<dbReference type="PROSITE" id="PS50057">
    <property type="entry name" value="FERM_3"/>
    <property type="match status" value="1"/>
</dbReference>
<dbReference type="Pfam" id="PF21989">
    <property type="entry name" value="RA_2"/>
    <property type="match status" value="1"/>
</dbReference>
<proteinExistence type="predicted"/>
<dbReference type="InterPro" id="IPR051724">
    <property type="entry name" value="Actin_motor_Myosin"/>
</dbReference>
<accession>A0A6P3VU40</accession>
<dbReference type="Gene3D" id="3.10.20.90">
    <property type="entry name" value="Phosphatidylinositol 3-kinase Catalytic Subunit, Chain A, domain 1"/>
    <property type="match status" value="1"/>
</dbReference>
<dbReference type="CDD" id="cd14473">
    <property type="entry name" value="FERM_B-lobe"/>
    <property type="match status" value="1"/>
</dbReference>
<dbReference type="OrthoDB" id="6108017at2759"/>
<gene>
    <name evidence="4" type="primary">plekhh3</name>
</gene>
<dbReference type="PANTHER" id="PTHR46049">
    <property type="entry name" value="AGAP003327-PA"/>
    <property type="match status" value="1"/>
</dbReference>
<dbReference type="InterPro" id="IPR001849">
    <property type="entry name" value="PH_domain"/>
</dbReference>
<dbReference type="InterPro" id="IPR019749">
    <property type="entry name" value="Band_41_domain"/>
</dbReference>
<feature type="domain" description="FERM" evidence="1">
    <location>
        <begin position="475"/>
        <end position="826"/>
    </location>
</feature>
<dbReference type="InterPro" id="IPR014352">
    <property type="entry name" value="FERM/acyl-CoA-bd_prot_sf"/>
</dbReference>
<dbReference type="Gene3D" id="1.25.40.530">
    <property type="entry name" value="MyTH4 domain"/>
    <property type="match status" value="1"/>
</dbReference>
<reference evidence="4" key="1">
    <citation type="submission" date="2025-08" db="UniProtKB">
        <authorList>
            <consortium name="RefSeq"/>
        </authorList>
    </citation>
    <scope>IDENTIFICATION</scope>
</reference>
<dbReference type="Pfam" id="PF00373">
    <property type="entry name" value="FERM_M"/>
    <property type="match status" value="1"/>
</dbReference>
<evidence type="ECO:0000259" key="1">
    <source>
        <dbReference type="PROSITE" id="PS50057"/>
    </source>
</evidence>
<dbReference type="InterPro" id="IPR000857">
    <property type="entry name" value="MyTH4_dom"/>
</dbReference>
<dbReference type="SMART" id="SM00233">
    <property type="entry name" value="PH"/>
    <property type="match status" value="1"/>
</dbReference>
<evidence type="ECO:0000259" key="2">
    <source>
        <dbReference type="PROSITE" id="PS51016"/>
    </source>
</evidence>
<dbReference type="Pfam" id="PF00784">
    <property type="entry name" value="MyTH4"/>
    <property type="match status" value="1"/>
</dbReference>
<dbReference type="InterPro" id="IPR011993">
    <property type="entry name" value="PH-like_dom_sf"/>
</dbReference>
<organism evidence="3 4">
    <name type="scientific">Clupea harengus</name>
    <name type="common">Atlantic herring</name>
    <dbReference type="NCBI Taxonomy" id="7950"/>
    <lineage>
        <taxon>Eukaryota</taxon>
        <taxon>Metazoa</taxon>
        <taxon>Chordata</taxon>
        <taxon>Craniata</taxon>
        <taxon>Vertebrata</taxon>
        <taxon>Euteleostomi</taxon>
        <taxon>Actinopterygii</taxon>
        <taxon>Neopterygii</taxon>
        <taxon>Teleostei</taxon>
        <taxon>Clupei</taxon>
        <taxon>Clupeiformes</taxon>
        <taxon>Clupeoidei</taxon>
        <taxon>Clupeidae</taxon>
        <taxon>Clupea</taxon>
    </lineage>
</organism>
<dbReference type="InterPro" id="IPR038185">
    <property type="entry name" value="MyTH4_dom_sf"/>
</dbReference>
<dbReference type="InterPro" id="IPR035963">
    <property type="entry name" value="FERM_2"/>
</dbReference>
<dbReference type="PANTHER" id="PTHR46049:SF5">
    <property type="entry name" value="PLECKSTRIN HOMOLOGY DOMAIN-CONTAINING FAMILY H MEMBER 3"/>
    <property type="match status" value="1"/>
</dbReference>
<dbReference type="CTD" id="79990"/>